<dbReference type="Proteomes" id="UP000321424">
    <property type="component" value="Unassembled WGS sequence"/>
</dbReference>
<keyword evidence="2" id="KW-1185">Reference proteome</keyword>
<comment type="caution">
    <text evidence="1">The sequence shown here is derived from an EMBL/GenBank/DDBJ whole genome shotgun (WGS) entry which is preliminary data.</text>
</comment>
<name>A0A511MJ96_9NOCA</name>
<accession>A0A511MJ96</accession>
<sequence>MGCEATKIDKTVTDFATEVELVLAEALTALTISAGPTPLTVVNTDVA</sequence>
<dbReference type="EMBL" id="BJXA01000038">
    <property type="protein sequence ID" value="GEM40541.1"/>
    <property type="molecule type" value="Genomic_DNA"/>
</dbReference>
<organism evidence="1 2">
    <name type="scientific">Nocardia ninae NBRC 108245</name>
    <dbReference type="NCBI Taxonomy" id="1210091"/>
    <lineage>
        <taxon>Bacteria</taxon>
        <taxon>Bacillati</taxon>
        <taxon>Actinomycetota</taxon>
        <taxon>Actinomycetes</taxon>
        <taxon>Mycobacteriales</taxon>
        <taxon>Nocardiaceae</taxon>
        <taxon>Nocardia</taxon>
    </lineage>
</organism>
<proteinExistence type="predicted"/>
<reference evidence="1 2" key="1">
    <citation type="submission" date="2019-07" db="EMBL/GenBank/DDBJ databases">
        <title>Whole genome shotgun sequence of Nocardia ninae NBRC 108245.</title>
        <authorList>
            <person name="Hosoyama A."/>
            <person name="Uohara A."/>
            <person name="Ohji S."/>
            <person name="Ichikawa N."/>
        </authorList>
    </citation>
    <scope>NUCLEOTIDE SEQUENCE [LARGE SCALE GENOMIC DNA]</scope>
    <source>
        <strain evidence="1 2">NBRC 108245</strain>
    </source>
</reference>
<evidence type="ECO:0000313" key="1">
    <source>
        <dbReference type="EMBL" id="GEM40541.1"/>
    </source>
</evidence>
<dbReference type="AlphaFoldDB" id="A0A511MJ96"/>
<protein>
    <submittedName>
        <fullName evidence="1">Uncharacterized protein</fullName>
    </submittedName>
</protein>
<evidence type="ECO:0000313" key="2">
    <source>
        <dbReference type="Proteomes" id="UP000321424"/>
    </source>
</evidence>
<gene>
    <name evidence="1" type="ORF">NN4_50600</name>
</gene>